<gene>
    <name evidence="2" type="ORF">CAEBREN_04669</name>
</gene>
<name>G0P1D0_CAEBE</name>
<dbReference type="EMBL" id="GL380012">
    <property type="protein sequence ID" value="EGT42314.1"/>
    <property type="molecule type" value="Genomic_DNA"/>
</dbReference>
<keyword evidence="1" id="KW-0732">Signal</keyword>
<evidence type="ECO:0000313" key="3">
    <source>
        <dbReference type="Proteomes" id="UP000008068"/>
    </source>
</evidence>
<dbReference type="InParanoid" id="G0P1D0"/>
<accession>G0P1D0</accession>
<feature type="signal peptide" evidence="1">
    <location>
        <begin position="1"/>
        <end position="19"/>
    </location>
</feature>
<proteinExistence type="predicted"/>
<evidence type="ECO:0000256" key="1">
    <source>
        <dbReference type="SAM" id="SignalP"/>
    </source>
</evidence>
<dbReference type="HOGENOM" id="CLU_2673299_0_0_1"/>
<dbReference type="Proteomes" id="UP000008068">
    <property type="component" value="Unassembled WGS sequence"/>
</dbReference>
<organism evidence="3">
    <name type="scientific">Caenorhabditis brenneri</name>
    <name type="common">Nematode worm</name>
    <dbReference type="NCBI Taxonomy" id="135651"/>
    <lineage>
        <taxon>Eukaryota</taxon>
        <taxon>Metazoa</taxon>
        <taxon>Ecdysozoa</taxon>
        <taxon>Nematoda</taxon>
        <taxon>Chromadorea</taxon>
        <taxon>Rhabditida</taxon>
        <taxon>Rhabditina</taxon>
        <taxon>Rhabditomorpha</taxon>
        <taxon>Rhabditoidea</taxon>
        <taxon>Rhabditidae</taxon>
        <taxon>Peloderinae</taxon>
        <taxon>Caenorhabditis</taxon>
    </lineage>
</organism>
<dbReference type="AlphaFoldDB" id="G0P1D0"/>
<feature type="chain" id="PRO_5003405760" evidence="1">
    <location>
        <begin position="20"/>
        <end position="75"/>
    </location>
</feature>
<keyword evidence="3" id="KW-1185">Reference proteome</keyword>
<protein>
    <submittedName>
        <fullName evidence="2">Uncharacterized protein</fullName>
    </submittedName>
</protein>
<sequence length="75" mass="8063">MLSYKLVFALLVVIGMATALPIGGGSGDGYTDCTFEFRPTGIPDFKIVIFCVEKVPSFFPGPRDSAEIFTVTPDV</sequence>
<evidence type="ECO:0000313" key="2">
    <source>
        <dbReference type="EMBL" id="EGT42314.1"/>
    </source>
</evidence>
<reference evidence="3" key="1">
    <citation type="submission" date="2011-07" db="EMBL/GenBank/DDBJ databases">
        <authorList>
            <consortium name="Caenorhabditis brenneri Sequencing and Analysis Consortium"/>
            <person name="Wilson R.K."/>
        </authorList>
    </citation>
    <scope>NUCLEOTIDE SEQUENCE [LARGE SCALE GENOMIC DNA]</scope>
    <source>
        <strain evidence="3">PB2801</strain>
    </source>
</reference>